<feature type="domain" description="Copper amine oxidase-like N-terminal" evidence="2">
    <location>
        <begin position="50"/>
        <end position="155"/>
    </location>
</feature>
<comment type="caution">
    <text evidence="5">The sequence shown here is derived from an EMBL/GenBank/DDBJ whole genome shotgun (WGS) entry which is preliminary data.</text>
</comment>
<evidence type="ECO:0008006" key="7">
    <source>
        <dbReference type="Google" id="ProtNLM"/>
    </source>
</evidence>
<dbReference type="Pfam" id="PF07833">
    <property type="entry name" value="Cu_amine_oxidN1"/>
    <property type="match status" value="1"/>
</dbReference>
<dbReference type="SUPFAM" id="SSF55383">
    <property type="entry name" value="Copper amine oxidase, domain N"/>
    <property type="match status" value="1"/>
</dbReference>
<evidence type="ECO:0000259" key="2">
    <source>
        <dbReference type="Pfam" id="PF07833"/>
    </source>
</evidence>
<dbReference type="InterPro" id="IPR012854">
    <property type="entry name" value="Cu_amine_oxidase-like_N"/>
</dbReference>
<name>A0ABS4FVP7_9BACL</name>
<dbReference type="Proteomes" id="UP001519272">
    <property type="component" value="Unassembled WGS sequence"/>
</dbReference>
<dbReference type="Gene3D" id="3.30.565.40">
    <property type="entry name" value="Fervidobacterium nodosum Rt17-B1 like"/>
    <property type="match status" value="1"/>
</dbReference>
<sequence length="366" mass="41002">MRKWHKTVVSAMLIVLLSCSSLFSFVNAQPDKKEPVRTDNKAVTLVTVTVKGKPLQQQGIMGEEGVLLPLQLIEKGLHISVNYDAEKKSYILQRDQVAVVLTPTDGEANAVVNGSTQIMPYEWKQVGEQPYVSAKVVTDHLGYTSQYNEANQTLALTKHKLNPITISTVTIEKNIPEATIKVEYPQISGLDNKKAEKSINKQLKSRADKFVENSIKEAKNSQPSPNGSKYEYLGNYTVTFNRDGVLSIVEQTYAYTGGAHGNSIREGLTFCLSNGKLLTLDQILSANPNYRKIVDPQILQQLKKTEGYFNNFTTIGPNPDFYLKDEGVVIFFQLYDYLPYVFGFPEFYFPFSELLPEGANPFEACK</sequence>
<evidence type="ECO:0000313" key="6">
    <source>
        <dbReference type="Proteomes" id="UP001519272"/>
    </source>
</evidence>
<feature type="chain" id="PRO_5046228847" description="DUF3298 domain-containing protein" evidence="1">
    <location>
        <begin position="29"/>
        <end position="366"/>
    </location>
</feature>
<dbReference type="RefSeq" id="WP_245251523.1">
    <property type="nucleotide sequence ID" value="NZ_JAGGKG010000016.1"/>
</dbReference>
<keyword evidence="6" id="KW-1185">Reference proteome</keyword>
<dbReference type="InterPro" id="IPR021729">
    <property type="entry name" value="DUF3298"/>
</dbReference>
<dbReference type="PROSITE" id="PS51257">
    <property type="entry name" value="PROKAR_LIPOPROTEIN"/>
    <property type="match status" value="1"/>
</dbReference>
<reference evidence="5 6" key="1">
    <citation type="submission" date="2021-03" db="EMBL/GenBank/DDBJ databases">
        <title>Genomic Encyclopedia of Type Strains, Phase IV (KMG-IV): sequencing the most valuable type-strain genomes for metagenomic binning, comparative biology and taxonomic classification.</title>
        <authorList>
            <person name="Goeker M."/>
        </authorList>
    </citation>
    <scope>NUCLEOTIDE SEQUENCE [LARGE SCALE GENOMIC DNA]</scope>
    <source>
        <strain evidence="5 6">DSM 14349</strain>
    </source>
</reference>
<dbReference type="Pfam" id="PF11738">
    <property type="entry name" value="DUF3298"/>
    <property type="match status" value="1"/>
</dbReference>
<dbReference type="Pfam" id="PF13739">
    <property type="entry name" value="PdaC"/>
    <property type="match status" value="1"/>
</dbReference>
<dbReference type="Gene3D" id="3.90.640.20">
    <property type="entry name" value="Heat-shock cognate protein, ATPase"/>
    <property type="match status" value="1"/>
</dbReference>
<feature type="domain" description="DUF3298" evidence="3">
    <location>
        <begin position="284"/>
        <end position="352"/>
    </location>
</feature>
<feature type="domain" description="Deacetylase PdaC" evidence="4">
    <location>
        <begin position="177"/>
        <end position="263"/>
    </location>
</feature>
<protein>
    <recommendedName>
        <fullName evidence="7">DUF3298 domain-containing protein</fullName>
    </recommendedName>
</protein>
<proteinExistence type="predicted"/>
<evidence type="ECO:0000313" key="5">
    <source>
        <dbReference type="EMBL" id="MBP1906539.1"/>
    </source>
</evidence>
<dbReference type="InterPro" id="IPR036582">
    <property type="entry name" value="Mao_N_sf"/>
</dbReference>
<dbReference type="InterPro" id="IPR025303">
    <property type="entry name" value="PdaC"/>
</dbReference>
<organism evidence="5 6">
    <name type="scientific">Paenibacillus turicensis</name>
    <dbReference type="NCBI Taxonomy" id="160487"/>
    <lineage>
        <taxon>Bacteria</taxon>
        <taxon>Bacillati</taxon>
        <taxon>Bacillota</taxon>
        <taxon>Bacilli</taxon>
        <taxon>Bacillales</taxon>
        <taxon>Paenibacillaceae</taxon>
        <taxon>Paenibacillus</taxon>
    </lineage>
</organism>
<keyword evidence="1" id="KW-0732">Signal</keyword>
<accession>A0ABS4FVP7</accession>
<gene>
    <name evidence="5" type="ORF">J2Z32_003201</name>
</gene>
<evidence type="ECO:0000259" key="4">
    <source>
        <dbReference type="Pfam" id="PF13739"/>
    </source>
</evidence>
<dbReference type="InterPro" id="IPR037126">
    <property type="entry name" value="PdaC/RsiV-like_sf"/>
</dbReference>
<dbReference type="EMBL" id="JAGGKG010000016">
    <property type="protein sequence ID" value="MBP1906539.1"/>
    <property type="molecule type" value="Genomic_DNA"/>
</dbReference>
<feature type="signal peptide" evidence="1">
    <location>
        <begin position="1"/>
        <end position="28"/>
    </location>
</feature>
<evidence type="ECO:0000259" key="3">
    <source>
        <dbReference type="Pfam" id="PF11738"/>
    </source>
</evidence>
<evidence type="ECO:0000256" key="1">
    <source>
        <dbReference type="SAM" id="SignalP"/>
    </source>
</evidence>